<dbReference type="Proteomes" id="UP001147700">
    <property type="component" value="Unassembled WGS sequence"/>
</dbReference>
<dbReference type="RefSeq" id="WP_202954997.1">
    <property type="nucleotide sequence ID" value="NZ_JAPCID010000032.1"/>
</dbReference>
<keyword evidence="1" id="KW-0472">Membrane</keyword>
<organism evidence="2 3">
    <name type="scientific">Solirubrobacter deserti</name>
    <dbReference type="NCBI Taxonomy" id="2282478"/>
    <lineage>
        <taxon>Bacteria</taxon>
        <taxon>Bacillati</taxon>
        <taxon>Actinomycetota</taxon>
        <taxon>Thermoleophilia</taxon>
        <taxon>Solirubrobacterales</taxon>
        <taxon>Solirubrobacteraceae</taxon>
        <taxon>Solirubrobacter</taxon>
    </lineage>
</organism>
<evidence type="ECO:0000256" key="1">
    <source>
        <dbReference type="SAM" id="Phobius"/>
    </source>
</evidence>
<keyword evidence="1" id="KW-0812">Transmembrane</keyword>
<dbReference type="EMBL" id="JAPCID010000032">
    <property type="protein sequence ID" value="MDA0139990.1"/>
    <property type="molecule type" value="Genomic_DNA"/>
</dbReference>
<keyword evidence="1" id="KW-1133">Transmembrane helix</keyword>
<feature type="transmembrane region" description="Helical" evidence="1">
    <location>
        <begin position="191"/>
        <end position="212"/>
    </location>
</feature>
<reference evidence="2" key="1">
    <citation type="submission" date="2022-10" db="EMBL/GenBank/DDBJ databases">
        <title>The WGS of Solirubrobacter sp. CPCC 204708.</title>
        <authorList>
            <person name="Jiang Z."/>
        </authorList>
    </citation>
    <scope>NUCLEOTIDE SEQUENCE</scope>
    <source>
        <strain evidence="2">CPCC 204708</strain>
    </source>
</reference>
<protein>
    <submittedName>
        <fullName evidence="2">Uncharacterized protein</fullName>
    </submittedName>
</protein>
<evidence type="ECO:0000313" key="3">
    <source>
        <dbReference type="Proteomes" id="UP001147700"/>
    </source>
</evidence>
<proteinExistence type="predicted"/>
<accession>A0ABT4RNX4</accession>
<sequence length="216" mass="22341">MRRPAAVLAALCVLVALALVAVGLTQRSSLAFTLGVAPAVPAAEIAAGQTVCQTAIAVPERFDRVAVWLKPSGGGGPALEALVRDRTSGLPVIARGTLPAGYREGERAIPVDAVPAGRDVDVCLRNRGTGRVQLVGNADAASRPTTAYVEGNPTLTDITLVFERSPRSLLAQAGAIADRASLFKLSWIGGWALWVVAALVLLAVPALLVRALRGVQ</sequence>
<evidence type="ECO:0000313" key="2">
    <source>
        <dbReference type="EMBL" id="MDA0139990.1"/>
    </source>
</evidence>
<comment type="caution">
    <text evidence="2">The sequence shown here is derived from an EMBL/GenBank/DDBJ whole genome shotgun (WGS) entry which is preliminary data.</text>
</comment>
<keyword evidence="3" id="KW-1185">Reference proteome</keyword>
<gene>
    <name evidence="2" type="ORF">OJ962_20975</name>
</gene>
<name>A0ABT4RNX4_9ACTN</name>